<dbReference type="PANTHER" id="PTHR36617:SF16">
    <property type="entry name" value="OS04G0516500 PROTEIN"/>
    <property type="match status" value="1"/>
</dbReference>
<dbReference type="EMBL" id="CAJGYO010000002">
    <property type="protein sequence ID" value="CAD6215005.1"/>
    <property type="molecule type" value="Genomic_DNA"/>
</dbReference>
<keyword evidence="3" id="KW-1185">Reference proteome</keyword>
<gene>
    <name evidence="2" type="ORF">NCGR_LOCUS10289</name>
</gene>
<evidence type="ECO:0000259" key="1">
    <source>
        <dbReference type="Pfam" id="PF13966"/>
    </source>
</evidence>
<accession>A0A811N3T1</accession>
<dbReference type="OrthoDB" id="682707at2759"/>
<proteinExistence type="predicted"/>
<comment type="caution">
    <text evidence="2">The sequence shown here is derived from an EMBL/GenBank/DDBJ whole genome shotgun (WGS) entry which is preliminary data.</text>
</comment>
<dbReference type="InterPro" id="IPR026960">
    <property type="entry name" value="RVT-Znf"/>
</dbReference>
<sequence length="270" mass="31168">MHGDNLGHHWELLKSLLPLYQALTTVQLGDGRSTLLWTNVWTGDEALEDRFPRLFSHCINKGCTQLQLSDQPDMRLSTFSRTKDKLDTSAIYRLLKARGQENYPTSTFIWRNAAPPRVQMFFWLLLEGRIQCRSNLFPKKIVDSPACLICGAAHETPDHIIFQCPIAVQFWSAIGIQSTSGLQCSNWQNIQKIRGIPDDQYSAFVILCCWELWKRRNASVFRDEQINLRQLILSCKTQANLWRPRMPKKSKKVIEDWTKVLDSAVNTISM</sequence>
<dbReference type="Pfam" id="PF13966">
    <property type="entry name" value="zf-RVT"/>
    <property type="match status" value="1"/>
</dbReference>
<evidence type="ECO:0000313" key="3">
    <source>
        <dbReference type="Proteomes" id="UP000604825"/>
    </source>
</evidence>
<evidence type="ECO:0000313" key="2">
    <source>
        <dbReference type="EMBL" id="CAD6215005.1"/>
    </source>
</evidence>
<organism evidence="2 3">
    <name type="scientific">Miscanthus lutarioriparius</name>
    <dbReference type="NCBI Taxonomy" id="422564"/>
    <lineage>
        <taxon>Eukaryota</taxon>
        <taxon>Viridiplantae</taxon>
        <taxon>Streptophyta</taxon>
        <taxon>Embryophyta</taxon>
        <taxon>Tracheophyta</taxon>
        <taxon>Spermatophyta</taxon>
        <taxon>Magnoliopsida</taxon>
        <taxon>Liliopsida</taxon>
        <taxon>Poales</taxon>
        <taxon>Poaceae</taxon>
        <taxon>PACMAD clade</taxon>
        <taxon>Panicoideae</taxon>
        <taxon>Andropogonodae</taxon>
        <taxon>Andropogoneae</taxon>
        <taxon>Saccharinae</taxon>
        <taxon>Miscanthus</taxon>
    </lineage>
</organism>
<dbReference type="Proteomes" id="UP000604825">
    <property type="component" value="Unassembled WGS sequence"/>
</dbReference>
<reference evidence="2" key="1">
    <citation type="submission" date="2020-10" db="EMBL/GenBank/DDBJ databases">
        <authorList>
            <person name="Han B."/>
            <person name="Lu T."/>
            <person name="Zhao Q."/>
            <person name="Huang X."/>
            <person name="Zhao Y."/>
        </authorList>
    </citation>
    <scope>NUCLEOTIDE SEQUENCE</scope>
</reference>
<name>A0A811N3T1_9POAL</name>
<feature type="domain" description="Reverse transcriptase zinc-binding" evidence="1">
    <location>
        <begin position="89"/>
        <end position="171"/>
    </location>
</feature>
<dbReference type="AlphaFoldDB" id="A0A811N3T1"/>
<protein>
    <recommendedName>
        <fullName evidence="1">Reverse transcriptase zinc-binding domain-containing protein</fullName>
    </recommendedName>
</protein>
<dbReference type="PANTHER" id="PTHR36617">
    <property type="entry name" value="PROTEIN, PUTATIVE-RELATED"/>
    <property type="match status" value="1"/>
</dbReference>